<dbReference type="InterPro" id="IPR032537">
    <property type="entry name" value="DUF4952"/>
</dbReference>
<proteinExistence type="predicted"/>
<keyword evidence="1" id="KW-0614">Plasmid</keyword>
<gene>
    <name evidence="1" type="ORF">At1D1609_55400</name>
</gene>
<protein>
    <recommendedName>
        <fullName evidence="3">DUF4952 domain-containing protein</fullName>
    </recommendedName>
</protein>
<name>A0A2L2LMK2_AGRTU</name>
<accession>A0A2L2LMK2</accession>
<dbReference type="RefSeq" id="WP_233282753.1">
    <property type="nucleotide sequence ID" value="NZ_CP026928.1"/>
</dbReference>
<reference evidence="1 2" key="1">
    <citation type="submission" date="2018-02" db="EMBL/GenBank/DDBJ databases">
        <title>Complete genome sequence of Agrobacterium tumefaciens 1D1609.</title>
        <authorList>
            <person name="Cho S.-T."/>
            <person name="Haryono M."/>
            <person name="Chang H.-H."/>
            <person name="Santos M.N."/>
            <person name="Lai E.-M."/>
            <person name="Kuo C.-H."/>
        </authorList>
    </citation>
    <scope>NUCLEOTIDE SEQUENCE [LARGE SCALE GENOMIC DNA]</scope>
    <source>
        <strain evidence="1 2">1D1609</strain>
        <plasmid evidence="2">Plasmid pat1d1609b</plasmid>
    </source>
</reference>
<organism evidence="1 2">
    <name type="scientific">Agrobacterium tumefaciens</name>
    <dbReference type="NCBI Taxonomy" id="358"/>
    <lineage>
        <taxon>Bacteria</taxon>
        <taxon>Pseudomonadati</taxon>
        <taxon>Pseudomonadota</taxon>
        <taxon>Alphaproteobacteria</taxon>
        <taxon>Hyphomicrobiales</taxon>
        <taxon>Rhizobiaceae</taxon>
        <taxon>Rhizobium/Agrobacterium group</taxon>
        <taxon>Agrobacterium</taxon>
        <taxon>Agrobacterium tumefaciens complex</taxon>
    </lineage>
</organism>
<geneLocation type="plasmid" evidence="2">
    <name>pat1d1609b</name>
</geneLocation>
<evidence type="ECO:0008006" key="3">
    <source>
        <dbReference type="Google" id="ProtNLM"/>
    </source>
</evidence>
<evidence type="ECO:0000313" key="2">
    <source>
        <dbReference type="Proteomes" id="UP000237717"/>
    </source>
</evidence>
<evidence type="ECO:0000313" key="1">
    <source>
        <dbReference type="EMBL" id="AVH45570.1"/>
    </source>
</evidence>
<dbReference type="Pfam" id="PF16310">
    <property type="entry name" value="DUF4952"/>
    <property type="match status" value="1"/>
</dbReference>
<sequence length="155" mass="17294">MLVQQSWKAYTIIICLMAYLVIAPPAASPVSAGMPMLKAQDCGDFLAKTHKTPANVNYVECRYLPDRQGKPLQATYSVSGKDAADAEAHLIKSVGLGKLRRVCCQWESKPARFKDRAGADYTISMYSGETMISSRTDWHDIPRFEILVETFTEEI</sequence>
<dbReference type="EMBL" id="CP026928">
    <property type="protein sequence ID" value="AVH45570.1"/>
    <property type="molecule type" value="Genomic_DNA"/>
</dbReference>
<dbReference type="AlphaFoldDB" id="A0A2L2LMK2"/>
<dbReference type="Proteomes" id="UP000237717">
    <property type="component" value="Plasmid pAt1D1609b"/>
</dbReference>